<dbReference type="PROSITE" id="PS52050">
    <property type="entry name" value="WYL"/>
    <property type="match status" value="1"/>
</dbReference>
<dbReference type="Proteomes" id="UP000318331">
    <property type="component" value="Unassembled WGS sequence"/>
</dbReference>
<evidence type="ECO:0000313" key="3">
    <source>
        <dbReference type="EMBL" id="TQM61404.1"/>
    </source>
</evidence>
<dbReference type="GO" id="GO:0000502">
    <property type="term" value="C:proteasome complex"/>
    <property type="evidence" value="ECO:0007669"/>
    <property type="project" value="UniProtKB-KW"/>
</dbReference>
<evidence type="ECO:0000259" key="2">
    <source>
        <dbReference type="Pfam" id="PF19187"/>
    </source>
</evidence>
<evidence type="ECO:0000259" key="1">
    <source>
        <dbReference type="Pfam" id="PF13280"/>
    </source>
</evidence>
<comment type="caution">
    <text evidence="3">The sequence shown here is derived from an EMBL/GenBank/DDBJ whole genome shotgun (WGS) entry which is preliminary data.</text>
</comment>
<name>A0A543HT02_9MICO</name>
<dbReference type="OrthoDB" id="3171994at2"/>
<dbReference type="PANTHER" id="PTHR34580:SF1">
    <property type="entry name" value="PROTEIN PAFC"/>
    <property type="match status" value="1"/>
</dbReference>
<dbReference type="InterPro" id="IPR026881">
    <property type="entry name" value="WYL_dom"/>
</dbReference>
<dbReference type="EMBL" id="VFPN01000003">
    <property type="protein sequence ID" value="TQM61404.1"/>
    <property type="molecule type" value="Genomic_DNA"/>
</dbReference>
<dbReference type="AlphaFoldDB" id="A0A543HT02"/>
<keyword evidence="4" id="KW-1185">Reference proteome</keyword>
<dbReference type="InterPro" id="IPR043839">
    <property type="entry name" value="PafC_HTH"/>
</dbReference>
<accession>A0A543HT02</accession>
<dbReference type="InterPro" id="IPR028349">
    <property type="entry name" value="PafC-like"/>
</dbReference>
<feature type="domain" description="WYL" evidence="1">
    <location>
        <begin position="152"/>
        <end position="219"/>
    </location>
</feature>
<organism evidence="3 4">
    <name type="scientific">Klugiella xanthotipulae</name>
    <dbReference type="NCBI Taxonomy" id="244735"/>
    <lineage>
        <taxon>Bacteria</taxon>
        <taxon>Bacillati</taxon>
        <taxon>Actinomycetota</taxon>
        <taxon>Actinomycetes</taxon>
        <taxon>Micrococcales</taxon>
        <taxon>Microbacteriaceae</taxon>
        <taxon>Klugiella</taxon>
    </lineage>
</organism>
<keyword evidence="3" id="KW-0647">Proteasome</keyword>
<dbReference type="PIRSF" id="PIRSF016838">
    <property type="entry name" value="PafC"/>
    <property type="match status" value="1"/>
</dbReference>
<dbReference type="Pfam" id="PF13280">
    <property type="entry name" value="WYL"/>
    <property type="match status" value="1"/>
</dbReference>
<dbReference type="PANTHER" id="PTHR34580">
    <property type="match status" value="1"/>
</dbReference>
<dbReference type="RefSeq" id="WP_141918520.1">
    <property type="nucleotide sequence ID" value="NZ_BAAAYS010000006.1"/>
</dbReference>
<evidence type="ECO:0000313" key="4">
    <source>
        <dbReference type="Proteomes" id="UP000318331"/>
    </source>
</evidence>
<gene>
    <name evidence="3" type="ORF">FB466_2357</name>
</gene>
<protein>
    <submittedName>
        <fullName evidence="3">Proteasome accessory factor C</fullName>
    </submittedName>
</protein>
<dbReference type="Pfam" id="PF19187">
    <property type="entry name" value="HTH_PafC"/>
    <property type="match status" value="1"/>
</dbReference>
<proteinExistence type="predicted"/>
<dbReference type="InterPro" id="IPR051534">
    <property type="entry name" value="CBASS_pafABC_assoc_protein"/>
</dbReference>
<feature type="domain" description="PafC HTH" evidence="2">
    <location>
        <begin position="11"/>
        <end position="133"/>
    </location>
</feature>
<sequence length="326" mass="35998">MNKPIPLLAQDKLTFLLSVVPYLIDRGSVTVSDIARDFGVSPQYVRNIIPFLGSAGVPGDTLTYQHSDLFDIDWDAFEQHDEVVLRNYVGIDDVPRFSGTEAAALLAGLQYLAASPSFAAREDLGALMEKLSRGVDQLPPSVVVSSPTGGPVADIINQAIAESRRVEFRYRDARGTVHSRQVDPWQLYSTDGTWHLNGWCYLRDAVRVFRLDRISDITITHHAILQHSNQSEAYGLLFESASADIVVTLSVTGEGNAAIQDYRPEYPLNEDADAVRRTALIRVANYAGIIRLVCSRPDDIVVIDPPDARAAVARWATDALESYRSQ</sequence>
<reference evidence="3 4" key="1">
    <citation type="submission" date="2019-06" db="EMBL/GenBank/DDBJ databases">
        <title>Sequencing the genomes of 1000 actinobacteria strains.</title>
        <authorList>
            <person name="Klenk H.-P."/>
        </authorList>
    </citation>
    <scope>NUCLEOTIDE SEQUENCE [LARGE SCALE GENOMIC DNA]</scope>
    <source>
        <strain evidence="3 4">DSM 18031</strain>
    </source>
</reference>